<proteinExistence type="predicted"/>
<evidence type="ECO:0000313" key="2">
    <source>
        <dbReference type="Proteomes" id="UP000275408"/>
    </source>
</evidence>
<reference evidence="1 2" key="1">
    <citation type="journal article" date="2018" name="Sci. Rep.">
        <title>Comparative analysis of the Pocillopora damicornis genome highlights role of immune system in coral evolution.</title>
        <authorList>
            <person name="Cunning R."/>
            <person name="Bay R.A."/>
            <person name="Gillette P."/>
            <person name="Baker A.C."/>
            <person name="Traylor-Knowles N."/>
        </authorList>
    </citation>
    <scope>NUCLEOTIDE SEQUENCE [LARGE SCALE GENOMIC DNA]</scope>
    <source>
        <strain evidence="1">RSMAS</strain>
        <tissue evidence="1">Whole animal</tissue>
    </source>
</reference>
<accession>A0A3M6TCI7</accession>
<name>A0A3M6TCI7_POCDA</name>
<dbReference type="AlphaFoldDB" id="A0A3M6TCI7"/>
<feature type="non-terminal residue" evidence="1">
    <location>
        <position position="200"/>
    </location>
</feature>
<dbReference type="EMBL" id="RCHS01003878">
    <property type="protein sequence ID" value="RMX39073.1"/>
    <property type="molecule type" value="Genomic_DNA"/>
</dbReference>
<sequence>PKQGPVPQLANPSNAALERLWIPLCLLNAILGRKSFNVVTFKGGKATGKSKFGVPVRYAAQQSIDTTPVATGSSLNICRGFSPDQEDLPHIYESHGLKNNKRSQGIKVRLKCKLKAYHARKAALASSWLNAREPLISALLTRQALPLGQMCVIPFCKEEACGRCLNCSPGQFLCENHINSVNAGGRSLHHREVWKDGTDS</sequence>
<feature type="non-terminal residue" evidence="1">
    <location>
        <position position="1"/>
    </location>
</feature>
<organism evidence="1 2">
    <name type="scientific">Pocillopora damicornis</name>
    <name type="common">Cauliflower coral</name>
    <name type="synonym">Millepora damicornis</name>
    <dbReference type="NCBI Taxonomy" id="46731"/>
    <lineage>
        <taxon>Eukaryota</taxon>
        <taxon>Metazoa</taxon>
        <taxon>Cnidaria</taxon>
        <taxon>Anthozoa</taxon>
        <taxon>Hexacorallia</taxon>
        <taxon>Scleractinia</taxon>
        <taxon>Astrocoeniina</taxon>
        <taxon>Pocilloporidae</taxon>
        <taxon>Pocillopora</taxon>
    </lineage>
</organism>
<protein>
    <submittedName>
        <fullName evidence="1">Uncharacterized protein</fullName>
    </submittedName>
</protein>
<evidence type="ECO:0000313" key="1">
    <source>
        <dbReference type="EMBL" id="RMX39073.1"/>
    </source>
</evidence>
<comment type="caution">
    <text evidence="1">The sequence shown here is derived from an EMBL/GenBank/DDBJ whole genome shotgun (WGS) entry which is preliminary data.</text>
</comment>
<gene>
    <name evidence="1" type="ORF">pdam_00017536</name>
</gene>
<dbReference type="Proteomes" id="UP000275408">
    <property type="component" value="Unassembled WGS sequence"/>
</dbReference>
<keyword evidence="2" id="KW-1185">Reference proteome</keyword>